<proteinExistence type="predicted"/>
<protein>
    <submittedName>
        <fullName evidence="2">Uncharacterized protein</fullName>
    </submittedName>
</protein>
<evidence type="ECO:0000313" key="3">
    <source>
        <dbReference type="Proteomes" id="UP000179807"/>
    </source>
</evidence>
<sequence length="459" mass="54122">MKAKPNLPDPVSYDPKQPFTMVQLIEKVKLLYNENQLLRQNYLSNYDQLIEENNELKAKISNLEKELMNSDEILNSFDDLNGRYFELNDEYVKMQEDQNVIYEYFQVNNISDLFDIFDSLKGEVNQMKDNENLLNNKINHLENKISELKKRQNSVDIQFSPHQTSNSIENEIPFAHQNHFIGQIIPTKTIFEMTGNIDIDQSNISIDINESIIHKKEMLNHSFDDLVLNIKTPNFSYDDIKNERNNMVNDDNLNHTYLGAISQKQDIDHICRMNSIIRKLQNDLFQLHHIKNENMSLKLFTSNLINSIDQRSRHIVKMVYQTSYKNFAKIEKIQNSLKMIQAHSSSKHFHNKSSLCSKFTQLRSDFSHIYSAVHHMISSVYTMVRDLKRCFHLLLNSSIEKNQNVEIFNILGKWQSVHQKHVVLDNRKFSIVFAPTQKDNEILRRVRQEIIEISKRKKS</sequence>
<organism evidence="2 3">
    <name type="scientific">Tritrichomonas foetus</name>
    <dbReference type="NCBI Taxonomy" id="1144522"/>
    <lineage>
        <taxon>Eukaryota</taxon>
        <taxon>Metamonada</taxon>
        <taxon>Parabasalia</taxon>
        <taxon>Tritrichomonadida</taxon>
        <taxon>Tritrichomonadidae</taxon>
        <taxon>Tritrichomonas</taxon>
    </lineage>
</organism>
<dbReference type="Proteomes" id="UP000179807">
    <property type="component" value="Unassembled WGS sequence"/>
</dbReference>
<feature type="coiled-coil region" evidence="1">
    <location>
        <begin position="21"/>
        <end position="73"/>
    </location>
</feature>
<dbReference type="GeneID" id="94828872"/>
<name>A0A1J4JLD6_9EUKA</name>
<reference evidence="2" key="1">
    <citation type="submission" date="2016-10" db="EMBL/GenBank/DDBJ databases">
        <authorList>
            <person name="Benchimol M."/>
            <person name="Almeida L.G."/>
            <person name="Vasconcelos A.T."/>
            <person name="Perreira-Neves A."/>
            <person name="Rosa I.A."/>
            <person name="Tasca T."/>
            <person name="Bogo M.R."/>
            <person name="de Souza W."/>
        </authorList>
    </citation>
    <scope>NUCLEOTIDE SEQUENCE [LARGE SCALE GENOMIC DNA]</scope>
    <source>
        <strain evidence="2">K</strain>
    </source>
</reference>
<gene>
    <name evidence="2" type="ORF">TRFO_08235</name>
</gene>
<feature type="coiled-coil region" evidence="1">
    <location>
        <begin position="117"/>
        <end position="158"/>
    </location>
</feature>
<dbReference type="VEuPathDB" id="TrichDB:TRFO_08235"/>
<dbReference type="RefSeq" id="XP_068353047.1">
    <property type="nucleotide sequence ID" value="XM_068494168.1"/>
</dbReference>
<comment type="caution">
    <text evidence="2">The sequence shown here is derived from an EMBL/GenBank/DDBJ whole genome shotgun (WGS) entry which is preliminary data.</text>
</comment>
<keyword evidence="3" id="KW-1185">Reference proteome</keyword>
<evidence type="ECO:0000313" key="2">
    <source>
        <dbReference type="EMBL" id="OHS99910.1"/>
    </source>
</evidence>
<keyword evidence="1" id="KW-0175">Coiled coil</keyword>
<dbReference type="EMBL" id="MLAK01000982">
    <property type="protein sequence ID" value="OHS99910.1"/>
    <property type="molecule type" value="Genomic_DNA"/>
</dbReference>
<dbReference type="AlphaFoldDB" id="A0A1J4JLD6"/>
<evidence type="ECO:0000256" key="1">
    <source>
        <dbReference type="SAM" id="Coils"/>
    </source>
</evidence>
<accession>A0A1J4JLD6</accession>